<sequence length="113" mass="12482">MLMDLSQAISVATVDRVNTKPMFSLLERTAISIGIEDGRIAQIRSRLQNFFLFFANQRPGPLADPRLEALRAYVELTRALFPRSVPTTSLEDAGFSASQTCALLDMIGRQAGH</sequence>
<dbReference type="EMBL" id="QAYE01000003">
    <property type="protein sequence ID" value="PTW47358.1"/>
    <property type="molecule type" value="Genomic_DNA"/>
</dbReference>
<protein>
    <submittedName>
        <fullName evidence="1">Uncharacterized protein</fullName>
    </submittedName>
</protein>
<dbReference type="Proteomes" id="UP000244013">
    <property type="component" value="Unassembled WGS sequence"/>
</dbReference>
<proteinExistence type="predicted"/>
<evidence type="ECO:0000313" key="1">
    <source>
        <dbReference type="EMBL" id="PTW47358.1"/>
    </source>
</evidence>
<reference evidence="1 2" key="1">
    <citation type="submission" date="2018-04" db="EMBL/GenBank/DDBJ databases">
        <title>Genomic Encyclopedia of Type Strains, Phase III (KMG-III): the genomes of soil and plant-associated and newly described type strains.</title>
        <authorList>
            <person name="Whitman W."/>
        </authorList>
    </citation>
    <scope>NUCLEOTIDE SEQUENCE [LARGE SCALE GENOMIC DNA]</scope>
    <source>
        <strain evidence="1 2">MA-olki</strain>
    </source>
</reference>
<evidence type="ECO:0000313" key="2">
    <source>
        <dbReference type="Proteomes" id="UP000244013"/>
    </source>
</evidence>
<accession>A0A2T5U7B0</accession>
<dbReference type="AlphaFoldDB" id="A0A2T5U7B0"/>
<name>A0A2T5U7B0_9SPHN</name>
<gene>
    <name evidence="1" type="ORF">C8J25_10373</name>
</gene>
<comment type="caution">
    <text evidence="1">The sequence shown here is derived from an EMBL/GenBank/DDBJ whole genome shotgun (WGS) entry which is preliminary data.</text>
</comment>
<organism evidence="1 2">
    <name type="scientific">Sphingomonas faeni</name>
    <dbReference type="NCBI Taxonomy" id="185950"/>
    <lineage>
        <taxon>Bacteria</taxon>
        <taxon>Pseudomonadati</taxon>
        <taxon>Pseudomonadota</taxon>
        <taxon>Alphaproteobacteria</taxon>
        <taxon>Sphingomonadales</taxon>
        <taxon>Sphingomonadaceae</taxon>
        <taxon>Sphingomonas</taxon>
    </lineage>
</organism>